<keyword evidence="1" id="KW-0812">Transmembrane</keyword>
<evidence type="ECO:0000256" key="1">
    <source>
        <dbReference type="SAM" id="Phobius"/>
    </source>
</evidence>
<feature type="transmembrane region" description="Helical" evidence="1">
    <location>
        <begin position="112"/>
        <end position="130"/>
    </location>
</feature>
<feature type="transmembrane region" description="Helical" evidence="1">
    <location>
        <begin position="87"/>
        <end position="106"/>
    </location>
</feature>
<dbReference type="Proteomes" id="UP000297613">
    <property type="component" value="Unassembled WGS sequence"/>
</dbReference>
<comment type="caution">
    <text evidence="2">The sequence shown here is derived from an EMBL/GenBank/DDBJ whole genome shotgun (WGS) entry which is preliminary data.</text>
</comment>
<sequence>MQFDSSKAKLVAAKLLLLIFVLVTFFRVLVLTGVIPFTIVWGGRLKSREQMIVFELISLTLNSFFIWIALIQNGFFKKAVPPKVVRILLWIMSALFSLNTIGNLLAESSLETRIFTPITFLLAILCAFLAKNRED</sequence>
<feature type="transmembrane region" description="Helical" evidence="1">
    <location>
        <begin position="12"/>
        <end position="39"/>
    </location>
</feature>
<evidence type="ECO:0000313" key="2">
    <source>
        <dbReference type="EMBL" id="TGL81202.1"/>
    </source>
</evidence>
<dbReference type="RefSeq" id="WP_135573242.1">
    <property type="nucleotide sequence ID" value="NZ_RQGK01000015.1"/>
</dbReference>
<protein>
    <submittedName>
        <fullName evidence="2">Uncharacterized protein</fullName>
    </submittedName>
</protein>
<evidence type="ECO:0000313" key="3">
    <source>
        <dbReference type="Proteomes" id="UP000297613"/>
    </source>
</evidence>
<keyword evidence="1" id="KW-0472">Membrane</keyword>
<dbReference type="EMBL" id="RQGM01000062">
    <property type="protein sequence ID" value="TGL81202.1"/>
    <property type="molecule type" value="Genomic_DNA"/>
</dbReference>
<accession>A0A6N4QXD8</accession>
<keyword evidence="1" id="KW-1133">Transmembrane helix</keyword>
<reference evidence="2 3" key="1">
    <citation type="journal article" date="2019" name="PLoS Negl. Trop. Dis.">
        <title>Revisiting the worldwide diversity of Leptospira species in the environment.</title>
        <authorList>
            <person name="Vincent A.T."/>
            <person name="Schiettekatte O."/>
            <person name="Bourhy P."/>
            <person name="Veyrier F.J."/>
            <person name="Picardeau M."/>
        </authorList>
    </citation>
    <scope>NUCLEOTIDE SEQUENCE [LARGE SCALE GENOMIC DNA]</scope>
    <source>
        <strain evidence="2 3">201702445</strain>
    </source>
</reference>
<name>A0A6N4QXD8_9LEPT</name>
<feature type="transmembrane region" description="Helical" evidence="1">
    <location>
        <begin position="51"/>
        <end position="75"/>
    </location>
</feature>
<gene>
    <name evidence="2" type="ORF">EHQ83_15200</name>
</gene>
<dbReference type="AlphaFoldDB" id="A0A6N4QXD8"/>
<organism evidence="2 3">
    <name type="scientific">Leptospira yasudae</name>
    <dbReference type="NCBI Taxonomy" id="2202201"/>
    <lineage>
        <taxon>Bacteria</taxon>
        <taxon>Pseudomonadati</taxon>
        <taxon>Spirochaetota</taxon>
        <taxon>Spirochaetia</taxon>
        <taxon>Leptospirales</taxon>
        <taxon>Leptospiraceae</taxon>
        <taxon>Leptospira</taxon>
    </lineage>
</organism>
<proteinExistence type="predicted"/>